<comment type="similarity">
    <text evidence="1">Belongs to the short-chain dehydrogenases/reductases (SDR) family.</text>
</comment>
<dbReference type="GO" id="GO:0016491">
    <property type="term" value="F:oxidoreductase activity"/>
    <property type="evidence" value="ECO:0007669"/>
    <property type="project" value="UniProtKB-KW"/>
</dbReference>
<dbReference type="Proteomes" id="UP000070501">
    <property type="component" value="Unassembled WGS sequence"/>
</dbReference>
<sequence>MALKSPEPFPLTGRYAAGNRWEVIRGPGDARPTALQIIEDEGLLLLDENKKSCLADKVIFVTGASSGMGPHMVRALEATGATIYVGARDTEKARLAIGEDITGGSEARVRILHLDQADLSSVQRCAAEFREHVSAPSAAGAGPGRLNILINNAAVMRTPEQRTGDGHELQLATNHLSHFLLFWLLRDLLLASATAEFPSRVVNSTSAGHKYSQVDLEDLNLEKEGAYDPWKAYGRSKVANIYMTSQIERLYGAQHLHGFSASPGSFKSPNLQQHCTPEEMALWTTDPRLKVYFYNYEQACATAVYGAVAKEPVEFVVKQNSSRDKGDGTGLYLEGCAVAGPVPEDAVDLLEYGYSQWAFDREKEEKLWELSKKLVGVV</sequence>
<keyword evidence="4" id="KW-1185">Reference proteome</keyword>
<evidence type="ECO:0008006" key="5">
    <source>
        <dbReference type="Google" id="ProtNLM"/>
    </source>
</evidence>
<proteinExistence type="inferred from homology"/>
<dbReference type="EMBL" id="KQ964251">
    <property type="protein sequence ID" value="KXJ90805.1"/>
    <property type="molecule type" value="Genomic_DNA"/>
</dbReference>
<dbReference type="Pfam" id="PF00106">
    <property type="entry name" value="adh_short"/>
    <property type="match status" value="1"/>
</dbReference>
<dbReference type="PANTHER" id="PTHR24320">
    <property type="entry name" value="RETINOL DEHYDROGENASE"/>
    <property type="match status" value="1"/>
</dbReference>
<gene>
    <name evidence="3" type="ORF">Micbo1qcDRAFT_195681</name>
</gene>
<evidence type="ECO:0000256" key="1">
    <source>
        <dbReference type="ARBA" id="ARBA00006484"/>
    </source>
</evidence>
<dbReference type="STRING" id="196109.A0A136J0U4"/>
<keyword evidence="2" id="KW-0560">Oxidoreductase</keyword>
<evidence type="ECO:0000313" key="3">
    <source>
        <dbReference type="EMBL" id="KXJ90805.1"/>
    </source>
</evidence>
<protein>
    <recommendedName>
        <fullName evidence="5">Short-chain dehydrogenase</fullName>
    </recommendedName>
</protein>
<dbReference type="AlphaFoldDB" id="A0A136J0U4"/>
<reference evidence="4" key="1">
    <citation type="submission" date="2016-02" db="EMBL/GenBank/DDBJ databases">
        <title>Draft genome sequence of Microdochium bolleyi, a fungal endophyte of beachgrass.</title>
        <authorList>
            <consortium name="DOE Joint Genome Institute"/>
            <person name="David A.S."/>
            <person name="May G."/>
            <person name="Haridas S."/>
            <person name="Lim J."/>
            <person name="Wang M."/>
            <person name="Labutti K."/>
            <person name="Lipzen A."/>
            <person name="Barry K."/>
            <person name="Grigoriev I.V."/>
        </authorList>
    </citation>
    <scope>NUCLEOTIDE SEQUENCE [LARGE SCALE GENOMIC DNA]</scope>
    <source>
        <strain evidence="4">J235TASD1</strain>
    </source>
</reference>
<dbReference type="PRINTS" id="PR00081">
    <property type="entry name" value="GDHRDH"/>
</dbReference>
<accession>A0A136J0U4</accession>
<dbReference type="Gene3D" id="3.40.50.720">
    <property type="entry name" value="NAD(P)-binding Rossmann-like Domain"/>
    <property type="match status" value="1"/>
</dbReference>
<organism evidence="3 4">
    <name type="scientific">Microdochium bolleyi</name>
    <dbReference type="NCBI Taxonomy" id="196109"/>
    <lineage>
        <taxon>Eukaryota</taxon>
        <taxon>Fungi</taxon>
        <taxon>Dikarya</taxon>
        <taxon>Ascomycota</taxon>
        <taxon>Pezizomycotina</taxon>
        <taxon>Sordariomycetes</taxon>
        <taxon>Xylariomycetidae</taxon>
        <taxon>Xylariales</taxon>
        <taxon>Microdochiaceae</taxon>
        <taxon>Microdochium</taxon>
    </lineage>
</organism>
<name>A0A136J0U4_9PEZI</name>
<dbReference type="InterPro" id="IPR002347">
    <property type="entry name" value="SDR_fam"/>
</dbReference>
<dbReference type="InterPro" id="IPR036291">
    <property type="entry name" value="NAD(P)-bd_dom_sf"/>
</dbReference>
<dbReference type="InParanoid" id="A0A136J0U4"/>
<evidence type="ECO:0000256" key="2">
    <source>
        <dbReference type="ARBA" id="ARBA00023002"/>
    </source>
</evidence>
<dbReference type="OrthoDB" id="191139at2759"/>
<dbReference type="PANTHER" id="PTHR24320:SF272">
    <property type="entry name" value="NAD(P)-BINDING ROSSMANN-FOLD SUPERFAMILY PROTEIN"/>
    <property type="match status" value="1"/>
</dbReference>
<dbReference type="SUPFAM" id="SSF51735">
    <property type="entry name" value="NAD(P)-binding Rossmann-fold domains"/>
    <property type="match status" value="1"/>
</dbReference>
<evidence type="ECO:0000313" key="4">
    <source>
        <dbReference type="Proteomes" id="UP000070501"/>
    </source>
</evidence>